<dbReference type="Proteomes" id="UP000663833">
    <property type="component" value="Unassembled WGS sequence"/>
</dbReference>
<dbReference type="Proteomes" id="UP000663872">
    <property type="component" value="Unassembled WGS sequence"/>
</dbReference>
<feature type="compositionally biased region" description="Low complexity" evidence="1">
    <location>
        <begin position="206"/>
        <end position="215"/>
    </location>
</feature>
<gene>
    <name evidence="4" type="ORF">GRG538_LOCUS24540</name>
    <name evidence="3" type="ORF">LUA448_LOCUS28285</name>
    <name evidence="2" type="ORF">TIS948_LOCUS23625</name>
</gene>
<dbReference type="AlphaFoldDB" id="A0A818KGZ5"/>
<feature type="compositionally biased region" description="Low complexity" evidence="1">
    <location>
        <begin position="181"/>
        <end position="194"/>
    </location>
</feature>
<evidence type="ECO:0000313" key="2">
    <source>
        <dbReference type="EMBL" id="CAF3355025.1"/>
    </source>
</evidence>
<comment type="caution">
    <text evidence="3">The sequence shown here is derived from an EMBL/GenBank/DDBJ whole genome shotgun (WGS) entry which is preliminary data.</text>
</comment>
<reference evidence="3" key="1">
    <citation type="submission" date="2021-02" db="EMBL/GenBank/DDBJ databases">
        <authorList>
            <person name="Nowell W R."/>
        </authorList>
    </citation>
    <scope>NUCLEOTIDE SEQUENCE</scope>
</reference>
<dbReference type="EMBL" id="CAJNYD010003970">
    <property type="protein sequence ID" value="CAF3557568.1"/>
    <property type="molecule type" value="Genomic_DNA"/>
</dbReference>
<sequence>MQTINCHYYECILIHIEDTQKQMLLYYHQANLNHQEFSNLINAQLNHDNLQITINMSIQYSQTNLIIPELDNDPAILKIIHDGEKLERETCRRELMQLLKIQPPVTSDLDQSISHTTNSSVNNQESIPTSPGSTTDMDRSSQIWIKRTVPITPNSGSYRRQHYRSTLHQHSLNSSGDSLTNRSSNDSPKSSNHSYMKQTRSDTNLSSSSPISINNRAKSNISLTPSGVLVTDYRQTTTMKRIVNPQWNIIPFA</sequence>
<feature type="compositionally biased region" description="Polar residues" evidence="1">
    <location>
        <begin position="168"/>
        <end position="180"/>
    </location>
</feature>
<organism evidence="3 5">
    <name type="scientific">Rotaria socialis</name>
    <dbReference type="NCBI Taxonomy" id="392032"/>
    <lineage>
        <taxon>Eukaryota</taxon>
        <taxon>Metazoa</taxon>
        <taxon>Spiralia</taxon>
        <taxon>Gnathifera</taxon>
        <taxon>Rotifera</taxon>
        <taxon>Eurotatoria</taxon>
        <taxon>Bdelloidea</taxon>
        <taxon>Philodinida</taxon>
        <taxon>Philodinidae</taxon>
        <taxon>Rotaria</taxon>
    </lineage>
</organism>
<name>A0A818KGZ5_9BILA</name>
<evidence type="ECO:0000313" key="3">
    <source>
        <dbReference type="EMBL" id="CAF3557568.1"/>
    </source>
</evidence>
<evidence type="ECO:0000313" key="4">
    <source>
        <dbReference type="EMBL" id="CAF3638374.1"/>
    </source>
</evidence>
<dbReference type="Proteomes" id="UP000663825">
    <property type="component" value="Unassembled WGS sequence"/>
</dbReference>
<evidence type="ECO:0000256" key="1">
    <source>
        <dbReference type="SAM" id="MobiDB-lite"/>
    </source>
</evidence>
<feature type="compositionally biased region" description="Polar residues" evidence="1">
    <location>
        <begin position="106"/>
        <end position="143"/>
    </location>
</feature>
<dbReference type="EMBL" id="CAJNYT010004142">
    <property type="protein sequence ID" value="CAF3638374.1"/>
    <property type="molecule type" value="Genomic_DNA"/>
</dbReference>
<protein>
    <submittedName>
        <fullName evidence="3">Uncharacterized protein</fullName>
    </submittedName>
</protein>
<evidence type="ECO:0000313" key="5">
    <source>
        <dbReference type="Proteomes" id="UP000663833"/>
    </source>
</evidence>
<dbReference type="EMBL" id="CAJNXB010004110">
    <property type="protein sequence ID" value="CAF3355025.1"/>
    <property type="molecule type" value="Genomic_DNA"/>
</dbReference>
<dbReference type="OrthoDB" id="10010309at2759"/>
<feature type="compositionally biased region" description="Polar residues" evidence="1">
    <location>
        <begin position="195"/>
        <end position="205"/>
    </location>
</feature>
<feature type="region of interest" description="Disordered" evidence="1">
    <location>
        <begin position="106"/>
        <end position="218"/>
    </location>
</feature>
<accession>A0A818KGZ5</accession>
<proteinExistence type="predicted"/>